<name>Q6XN49_RHOER</name>
<feature type="transmembrane region" description="Helical" evidence="8">
    <location>
        <begin position="96"/>
        <end position="121"/>
    </location>
</feature>
<dbReference type="Pfam" id="PF16916">
    <property type="entry name" value="ZT_dimer"/>
    <property type="match status" value="1"/>
</dbReference>
<comment type="similarity">
    <text evidence="2">Belongs to the cation diffusion facilitator (CDF) transporter (TC 2.A.4) family. SLC30A subfamily.</text>
</comment>
<dbReference type="NCBIfam" id="TIGR01297">
    <property type="entry name" value="CDF"/>
    <property type="match status" value="1"/>
</dbReference>
<proteinExistence type="inferred from homology"/>
<dbReference type="InterPro" id="IPR027469">
    <property type="entry name" value="Cation_efflux_TMD_sf"/>
</dbReference>
<keyword evidence="7 8" id="KW-0472">Membrane</keyword>
<feature type="domain" description="Cation efflux protein cytoplasmic" evidence="10">
    <location>
        <begin position="232"/>
        <end position="304"/>
    </location>
</feature>
<evidence type="ECO:0000256" key="7">
    <source>
        <dbReference type="ARBA" id="ARBA00023136"/>
    </source>
</evidence>
<evidence type="ECO:0000313" key="11">
    <source>
        <dbReference type="EMBL" id="AAP73982.1"/>
    </source>
</evidence>
<dbReference type="SUPFAM" id="SSF160240">
    <property type="entry name" value="Cation efflux protein cytoplasmic domain-like"/>
    <property type="match status" value="1"/>
</dbReference>
<evidence type="ECO:0000256" key="2">
    <source>
        <dbReference type="ARBA" id="ARBA00008873"/>
    </source>
</evidence>
<dbReference type="PANTHER" id="PTHR11562">
    <property type="entry name" value="CATION EFFLUX PROTEIN/ ZINC TRANSPORTER"/>
    <property type="match status" value="1"/>
</dbReference>
<feature type="transmembrane region" description="Helical" evidence="8">
    <location>
        <begin position="133"/>
        <end position="156"/>
    </location>
</feature>
<dbReference type="Gene3D" id="1.20.1510.10">
    <property type="entry name" value="Cation efflux protein transmembrane domain"/>
    <property type="match status" value="1"/>
</dbReference>
<dbReference type="InterPro" id="IPR036837">
    <property type="entry name" value="Cation_efflux_CTD_sf"/>
</dbReference>
<evidence type="ECO:0000259" key="10">
    <source>
        <dbReference type="Pfam" id="PF16916"/>
    </source>
</evidence>
<evidence type="ECO:0000313" key="12">
    <source>
        <dbReference type="EMBL" id="QIP43732.1"/>
    </source>
</evidence>
<evidence type="ECO:0000259" key="9">
    <source>
        <dbReference type="Pfam" id="PF01545"/>
    </source>
</evidence>
<evidence type="ECO:0000256" key="8">
    <source>
        <dbReference type="SAM" id="Phobius"/>
    </source>
</evidence>
<reference evidence="12 13" key="2">
    <citation type="submission" date="2020-03" db="EMBL/GenBank/DDBJ databases">
        <title>Screen low temperature-resistant strains for efficient degradation of petroleum hydrocarbons under the low temperature.</title>
        <authorList>
            <person name="Wang Y."/>
            <person name="Chen J."/>
        </authorList>
    </citation>
    <scope>NUCLEOTIDE SEQUENCE [LARGE SCALE GENOMIC DNA]</scope>
    <source>
        <strain evidence="12 13">KB1</strain>
        <plasmid evidence="12 13">plas1</plasmid>
    </source>
</reference>
<evidence type="ECO:0000256" key="5">
    <source>
        <dbReference type="ARBA" id="ARBA00022989"/>
    </source>
</evidence>
<keyword evidence="5 8" id="KW-1133">Transmembrane helix</keyword>
<dbReference type="EMBL" id="AY223810">
    <property type="protein sequence ID" value="AAP73982.1"/>
    <property type="molecule type" value="Genomic_DNA"/>
</dbReference>
<accession>Q6XN49</accession>
<dbReference type="GO" id="GO:0005385">
    <property type="term" value="F:zinc ion transmembrane transporter activity"/>
    <property type="evidence" value="ECO:0007669"/>
    <property type="project" value="TreeGrafter"/>
</dbReference>
<evidence type="ECO:0000256" key="1">
    <source>
        <dbReference type="ARBA" id="ARBA00004141"/>
    </source>
</evidence>
<dbReference type="AlphaFoldDB" id="Q6XN49"/>
<dbReference type="InterPro" id="IPR050681">
    <property type="entry name" value="CDF/SLC30A"/>
</dbReference>
<comment type="subcellular location">
    <subcellularLocation>
        <location evidence="1">Membrane</location>
        <topology evidence="1">Multi-pass membrane protein</topology>
    </subcellularLocation>
</comment>
<dbReference type="PANTHER" id="PTHR11562:SF17">
    <property type="entry name" value="RE54080P-RELATED"/>
    <property type="match status" value="1"/>
</dbReference>
<evidence type="ECO:0000256" key="3">
    <source>
        <dbReference type="ARBA" id="ARBA00022448"/>
    </source>
</evidence>
<keyword evidence="6" id="KW-0406">Ion transport</keyword>
<dbReference type="InterPro" id="IPR027470">
    <property type="entry name" value="Cation_efflux_CTD"/>
</dbReference>
<protein>
    <submittedName>
        <fullName evidence="11">Putative efflux protein</fullName>
    </submittedName>
</protein>
<reference evidence="11" key="1">
    <citation type="journal article" date="2003" name="J. Bacteriol.">
        <title>Complete nucleotide sequence and genetic organization of the 210-kilobase linear plasmid of Rhodococcus erythropolis BD2.</title>
        <authorList>
            <person name="Stecker C."/>
            <person name="Johann A."/>
            <person name="Herzberg C."/>
            <person name="Averhoff B."/>
            <person name="Gottschalk G."/>
        </authorList>
    </citation>
    <scope>NUCLEOTIDE SEQUENCE</scope>
    <source>
        <strain evidence="11">BD2</strain>
        <plasmid evidence="11">pBD2</plasmid>
    </source>
</reference>
<feature type="domain" description="Cation efflux protein transmembrane" evidence="9">
    <location>
        <begin position="34"/>
        <end position="226"/>
    </location>
</feature>
<gene>
    <name evidence="12" type="ORF">G9444_6489</name>
    <name evidence="11" type="ORF">PBD2.097</name>
</gene>
<sequence length="316" mass="33467">MVDDREGQIEMGHGHGHGVAEQAASASGKHVSKLWIAVGLGLVTFVTQVIVGLSTSSLALLSDSAHVFTDVFGILMALTAILLAQRARSRPDRTFGMYRAEVFAALFNALLLFGVAGWVLYEAAGRLSDPPEVPGLPVSIVAVVGLVMNIAAFLLLRSGAKESINVRGAYLEVMADMLGSVGVLISGLVTLIFGWRYADPVIGVAIGLFVLPRAYNLGRHALRILLQHAPAGVSITEVTQALQGIAGVKDAHDLHIWTLTSGMEVASAHLTIDDESDPTKVLAVAQDLLAKQFDLVHATLQVEPAAGDGRCQELPW</sequence>
<evidence type="ECO:0000313" key="13">
    <source>
        <dbReference type="Proteomes" id="UP000502345"/>
    </source>
</evidence>
<feature type="transmembrane region" description="Helical" evidence="8">
    <location>
        <begin position="65"/>
        <end position="84"/>
    </location>
</feature>
<evidence type="ECO:0000256" key="6">
    <source>
        <dbReference type="ARBA" id="ARBA00023065"/>
    </source>
</evidence>
<dbReference type="Proteomes" id="UP000502345">
    <property type="component" value="Plasmid plas1"/>
</dbReference>
<dbReference type="InterPro" id="IPR058533">
    <property type="entry name" value="Cation_efflux_TM"/>
</dbReference>
<keyword evidence="11" id="KW-0614">Plasmid</keyword>
<feature type="transmembrane region" description="Helical" evidence="8">
    <location>
        <begin position="201"/>
        <end position="218"/>
    </location>
</feature>
<organism evidence="11">
    <name type="scientific">Rhodococcus erythropolis</name>
    <name type="common">Arthrobacter picolinophilus</name>
    <dbReference type="NCBI Taxonomy" id="1833"/>
    <lineage>
        <taxon>Bacteria</taxon>
        <taxon>Bacillati</taxon>
        <taxon>Actinomycetota</taxon>
        <taxon>Actinomycetes</taxon>
        <taxon>Mycobacteriales</taxon>
        <taxon>Nocardiaceae</taxon>
        <taxon>Rhodococcus</taxon>
        <taxon>Rhodococcus erythropolis group</taxon>
    </lineage>
</organism>
<dbReference type="Pfam" id="PF01545">
    <property type="entry name" value="Cation_efflux"/>
    <property type="match status" value="1"/>
</dbReference>
<evidence type="ECO:0000256" key="4">
    <source>
        <dbReference type="ARBA" id="ARBA00022692"/>
    </source>
</evidence>
<dbReference type="SUPFAM" id="SSF161111">
    <property type="entry name" value="Cation efflux protein transmembrane domain-like"/>
    <property type="match status" value="1"/>
</dbReference>
<dbReference type="EMBL" id="CP050125">
    <property type="protein sequence ID" value="QIP43732.1"/>
    <property type="molecule type" value="Genomic_DNA"/>
</dbReference>
<dbReference type="GO" id="GO:0005886">
    <property type="term" value="C:plasma membrane"/>
    <property type="evidence" value="ECO:0007669"/>
    <property type="project" value="TreeGrafter"/>
</dbReference>
<geneLocation type="plasmid" evidence="11">
    <name>pBD2</name>
</geneLocation>
<feature type="transmembrane region" description="Helical" evidence="8">
    <location>
        <begin position="34"/>
        <end position="53"/>
    </location>
</feature>
<keyword evidence="4 8" id="KW-0812">Transmembrane</keyword>
<geneLocation type="plasmid" evidence="12 13">
    <name>plas1</name>
</geneLocation>
<dbReference type="InterPro" id="IPR002524">
    <property type="entry name" value="Cation_efflux"/>
</dbReference>
<keyword evidence="3" id="KW-0813">Transport</keyword>
<feature type="transmembrane region" description="Helical" evidence="8">
    <location>
        <begin position="177"/>
        <end position="195"/>
    </location>
</feature>